<keyword evidence="3" id="KW-1185">Reference proteome</keyword>
<evidence type="ECO:0000313" key="4">
    <source>
        <dbReference type="Proteomes" id="UP000254476"/>
    </source>
</evidence>
<sequence length="275" mass="32388">MKLKLTTFSEEHKNILRAQRTSVINTLDEIAAYLVENGDAEPEWRTMLNKEYMINYYDVIPDKGRLRAHEIDLELPVTHENGYIAIKIFKKDVQKANEALIRVVYLKLEERKVRLMHMAQDTTGDHLELINAHITHTESLMKKCVNLKLSSQLLIAEVGGLHFVEQILNQVKDSLNSLTHEHYIQFKEYMYELKRLIQLHSPVMEPGYDLFYSRRDIIDQRQRFNKIFNICKSLLFSFSQEGLLDSNKEQLIIKSFNHLQHLFFAKCDVNFMALM</sequence>
<reference evidence="2 4" key="2">
    <citation type="submission" date="2018-06" db="EMBL/GenBank/DDBJ databases">
        <authorList>
            <consortium name="Pathogen Informatics"/>
            <person name="Doyle S."/>
        </authorList>
    </citation>
    <scope>NUCLEOTIDE SEQUENCE [LARGE SCALE GENOMIC DNA]</scope>
    <source>
        <strain evidence="2 4">NCTC12388</strain>
    </source>
</reference>
<dbReference type="AlphaFoldDB" id="A0A378J2Q0"/>
<dbReference type="EMBL" id="UGOB01000001">
    <property type="protein sequence ID" value="STX42024.1"/>
    <property type="molecule type" value="Genomic_DNA"/>
</dbReference>
<proteinExistence type="predicted"/>
<protein>
    <submittedName>
        <fullName evidence="2">Uncharacterized protein</fullName>
    </submittedName>
</protein>
<dbReference type="Proteomes" id="UP000054691">
    <property type="component" value="Unassembled WGS sequence"/>
</dbReference>
<evidence type="ECO:0000313" key="2">
    <source>
        <dbReference type="EMBL" id="STX42024.1"/>
    </source>
</evidence>
<organism evidence="2 4">
    <name type="scientific">Legionella gratiana</name>
    <dbReference type="NCBI Taxonomy" id="45066"/>
    <lineage>
        <taxon>Bacteria</taxon>
        <taxon>Pseudomonadati</taxon>
        <taxon>Pseudomonadota</taxon>
        <taxon>Gammaproteobacteria</taxon>
        <taxon>Legionellales</taxon>
        <taxon>Legionellaceae</taxon>
        <taxon>Legionella</taxon>
    </lineage>
</organism>
<name>A0A378J2Q0_9GAMM</name>
<dbReference type="RefSeq" id="WP_058497731.1">
    <property type="nucleotide sequence ID" value="NZ_CAAAHW010000018.1"/>
</dbReference>
<dbReference type="STRING" id="45066.Lgra_0521"/>
<evidence type="ECO:0000313" key="1">
    <source>
        <dbReference type="EMBL" id="KTD14490.1"/>
    </source>
</evidence>
<accession>A0A378J2Q0</accession>
<dbReference type="Proteomes" id="UP000254476">
    <property type="component" value="Unassembled WGS sequence"/>
</dbReference>
<dbReference type="OrthoDB" id="5651332at2"/>
<gene>
    <name evidence="1" type="ORF">Lgra_0521</name>
    <name evidence="2" type="ORF">NCTC12388_00489</name>
</gene>
<dbReference type="EMBL" id="LNYE01000006">
    <property type="protein sequence ID" value="KTD14490.1"/>
    <property type="molecule type" value="Genomic_DNA"/>
</dbReference>
<reference evidence="1 3" key="1">
    <citation type="submission" date="2015-11" db="EMBL/GenBank/DDBJ databases">
        <title>Genomic analysis of 38 Legionella species identifies large and diverse effector repertoires.</title>
        <authorList>
            <person name="Burstein D."/>
            <person name="Amaro F."/>
            <person name="Zusman T."/>
            <person name="Lifshitz Z."/>
            <person name="Cohen O."/>
            <person name="Gilbert J.A."/>
            <person name="Pupko T."/>
            <person name="Shuman H.A."/>
            <person name="Segal G."/>
        </authorList>
    </citation>
    <scope>NUCLEOTIDE SEQUENCE [LARGE SCALE GENOMIC DNA]</scope>
    <source>
        <strain evidence="1 3">Lyon 8420412</strain>
    </source>
</reference>
<evidence type="ECO:0000313" key="3">
    <source>
        <dbReference type="Proteomes" id="UP000054691"/>
    </source>
</evidence>